<dbReference type="SMART" id="SM00563">
    <property type="entry name" value="PlsC"/>
    <property type="match status" value="1"/>
</dbReference>
<dbReference type="Proteomes" id="UP000437748">
    <property type="component" value="Unassembled WGS sequence"/>
</dbReference>
<dbReference type="Pfam" id="PF01553">
    <property type="entry name" value="Acyltransferase"/>
    <property type="match status" value="1"/>
</dbReference>
<keyword evidence="3 8" id="KW-0808">Transferase</keyword>
<keyword evidence="5 8" id="KW-0012">Acyltransferase</keyword>
<evidence type="ECO:0000256" key="4">
    <source>
        <dbReference type="ARBA" id="ARBA00023098"/>
    </source>
</evidence>
<name>A0A6N6VPP9_9BACT</name>
<sequence length="252" mass="28399">MSQTQKKTIEPLKKEPAHVLRGIYTWTNIVILSVFYSSTIILLFPFVYPFDKERHFLHKLASLWAISIGKFNPWWIFNIIGKENLVNKDEVVIYVANHQSQADILALFMLSTRFRWLSKASLFKIPIFGWGMTAVGYVPVDRSSKASSEKSIKLSIRHLKKGTPMIFFPEGTRSKTGALGEFKMGAFRLAKSLNIAIVPITVDGCADMLPKGSIWPKVTQVTITVHPKIDSNNLTASELMLKAKEAISSKLK</sequence>
<comment type="pathway">
    <text evidence="1">Lipid metabolism.</text>
</comment>
<dbReference type="OrthoDB" id="5290997at2"/>
<keyword evidence="4" id="KW-0443">Lipid metabolism</keyword>
<dbReference type="SUPFAM" id="SSF69593">
    <property type="entry name" value="Glycerol-3-phosphate (1)-acyltransferase"/>
    <property type="match status" value="1"/>
</dbReference>
<evidence type="ECO:0000259" key="7">
    <source>
        <dbReference type="SMART" id="SM00563"/>
    </source>
</evidence>
<organism evidence="8 9">
    <name type="scientific">Silvanigrella paludirubra</name>
    <dbReference type="NCBI Taxonomy" id="2499159"/>
    <lineage>
        <taxon>Bacteria</taxon>
        <taxon>Pseudomonadati</taxon>
        <taxon>Bdellovibrionota</taxon>
        <taxon>Oligoflexia</taxon>
        <taxon>Silvanigrellales</taxon>
        <taxon>Silvanigrellaceae</taxon>
        <taxon>Silvanigrella</taxon>
    </lineage>
</organism>
<feature type="domain" description="Phospholipid/glycerol acyltransferase" evidence="7">
    <location>
        <begin position="92"/>
        <end position="205"/>
    </location>
</feature>
<dbReference type="EMBL" id="WFLM01000007">
    <property type="protein sequence ID" value="KAB8036278.1"/>
    <property type="molecule type" value="Genomic_DNA"/>
</dbReference>
<dbReference type="PANTHER" id="PTHR10434:SF64">
    <property type="entry name" value="1-ACYL-SN-GLYCEROL-3-PHOSPHATE ACYLTRANSFERASE-RELATED"/>
    <property type="match status" value="1"/>
</dbReference>
<comment type="caution">
    <text evidence="8">The sequence shown here is derived from an EMBL/GenBank/DDBJ whole genome shotgun (WGS) entry which is preliminary data.</text>
</comment>
<evidence type="ECO:0000256" key="3">
    <source>
        <dbReference type="ARBA" id="ARBA00022679"/>
    </source>
</evidence>
<keyword evidence="6" id="KW-0812">Transmembrane</keyword>
<evidence type="ECO:0000256" key="2">
    <source>
        <dbReference type="ARBA" id="ARBA00022516"/>
    </source>
</evidence>
<keyword evidence="6" id="KW-0472">Membrane</keyword>
<feature type="transmembrane region" description="Helical" evidence="6">
    <location>
        <begin position="23"/>
        <end position="48"/>
    </location>
</feature>
<keyword evidence="9" id="KW-1185">Reference proteome</keyword>
<dbReference type="CDD" id="cd07989">
    <property type="entry name" value="LPLAT_AGPAT-like"/>
    <property type="match status" value="1"/>
</dbReference>
<accession>A0A6N6VPP9</accession>
<proteinExistence type="predicted"/>
<evidence type="ECO:0000256" key="5">
    <source>
        <dbReference type="ARBA" id="ARBA00023315"/>
    </source>
</evidence>
<reference evidence="8 9" key="1">
    <citation type="submission" date="2019-10" db="EMBL/GenBank/DDBJ databases">
        <title>New species of Slilvanegrellaceae.</title>
        <authorList>
            <person name="Pitt A."/>
            <person name="Hahn M.W."/>
        </authorList>
    </citation>
    <scope>NUCLEOTIDE SEQUENCE [LARGE SCALE GENOMIC DNA]</scope>
    <source>
        <strain evidence="8 9">SP-Ram-0.45-NSY-1</strain>
    </source>
</reference>
<evidence type="ECO:0000256" key="1">
    <source>
        <dbReference type="ARBA" id="ARBA00005189"/>
    </source>
</evidence>
<gene>
    <name evidence="8" type="ORF">GCL60_15960</name>
</gene>
<protein>
    <submittedName>
        <fullName evidence="8">1-acyl-sn-glycerol-3-phosphate acyltransferase</fullName>
    </submittedName>
</protein>
<keyword evidence="2" id="KW-0444">Lipid biosynthesis</keyword>
<dbReference type="GO" id="GO:0003841">
    <property type="term" value="F:1-acylglycerol-3-phosphate O-acyltransferase activity"/>
    <property type="evidence" value="ECO:0007669"/>
    <property type="project" value="TreeGrafter"/>
</dbReference>
<dbReference type="PANTHER" id="PTHR10434">
    <property type="entry name" value="1-ACYL-SN-GLYCEROL-3-PHOSPHATE ACYLTRANSFERASE"/>
    <property type="match status" value="1"/>
</dbReference>
<dbReference type="AlphaFoldDB" id="A0A6N6VPP9"/>
<keyword evidence="6" id="KW-1133">Transmembrane helix</keyword>
<dbReference type="GO" id="GO:0006654">
    <property type="term" value="P:phosphatidic acid biosynthetic process"/>
    <property type="evidence" value="ECO:0007669"/>
    <property type="project" value="TreeGrafter"/>
</dbReference>
<dbReference type="InterPro" id="IPR002123">
    <property type="entry name" value="Plipid/glycerol_acylTrfase"/>
</dbReference>
<dbReference type="RefSeq" id="WP_153421747.1">
    <property type="nucleotide sequence ID" value="NZ_WFLM01000007.1"/>
</dbReference>
<evidence type="ECO:0000313" key="8">
    <source>
        <dbReference type="EMBL" id="KAB8036278.1"/>
    </source>
</evidence>
<evidence type="ECO:0000256" key="6">
    <source>
        <dbReference type="SAM" id="Phobius"/>
    </source>
</evidence>
<evidence type="ECO:0000313" key="9">
    <source>
        <dbReference type="Proteomes" id="UP000437748"/>
    </source>
</evidence>